<evidence type="ECO:0000256" key="6">
    <source>
        <dbReference type="SAM" id="Phobius"/>
    </source>
</evidence>
<evidence type="ECO:0000259" key="7">
    <source>
        <dbReference type="PROSITE" id="PS50262"/>
    </source>
</evidence>
<dbReference type="PROSITE" id="PS50262">
    <property type="entry name" value="G_PROTEIN_RECEP_F1_2"/>
    <property type="match status" value="1"/>
</dbReference>
<feature type="domain" description="G-protein coupled receptors family 1 profile" evidence="7">
    <location>
        <begin position="43"/>
        <end position="248"/>
    </location>
</feature>
<dbReference type="GeneID" id="101861603"/>
<feature type="transmembrane region" description="Helical" evidence="6">
    <location>
        <begin position="266"/>
        <end position="286"/>
    </location>
</feature>
<evidence type="ECO:0000256" key="4">
    <source>
        <dbReference type="ARBA" id="ARBA00023136"/>
    </source>
</evidence>
<feature type="transmembrane region" description="Helical" evidence="6">
    <location>
        <begin position="116"/>
        <end position="136"/>
    </location>
</feature>
<dbReference type="Gene3D" id="1.20.1070.10">
    <property type="entry name" value="Rhodopsin 7-helix transmembrane proteins"/>
    <property type="match status" value="2"/>
</dbReference>
<reference evidence="9" key="1">
    <citation type="submission" date="2025-08" db="UniProtKB">
        <authorList>
            <consortium name="RefSeq"/>
        </authorList>
    </citation>
    <scope>IDENTIFICATION</scope>
</reference>
<dbReference type="PANTHER" id="PTHR46641:SF2">
    <property type="entry name" value="FMRFAMIDE RECEPTOR"/>
    <property type="match status" value="1"/>
</dbReference>
<dbReference type="Proteomes" id="UP000694888">
    <property type="component" value="Unplaced"/>
</dbReference>
<comment type="similarity">
    <text evidence="5">Belongs to the G-protein coupled receptor 1 family.</text>
</comment>
<keyword evidence="8" id="KW-1185">Reference proteome</keyword>
<evidence type="ECO:0000256" key="3">
    <source>
        <dbReference type="ARBA" id="ARBA00022989"/>
    </source>
</evidence>
<keyword evidence="4 6" id="KW-0472">Membrane</keyword>
<accession>A0ABM0JZL7</accession>
<evidence type="ECO:0000256" key="1">
    <source>
        <dbReference type="ARBA" id="ARBA00004370"/>
    </source>
</evidence>
<keyword evidence="2 5" id="KW-0812">Transmembrane</keyword>
<keyword evidence="5" id="KW-0297">G-protein coupled receptor</keyword>
<evidence type="ECO:0000256" key="2">
    <source>
        <dbReference type="ARBA" id="ARBA00022692"/>
    </source>
</evidence>
<dbReference type="PRINTS" id="PR00237">
    <property type="entry name" value="GPCRRHODOPSN"/>
</dbReference>
<dbReference type="InterPro" id="IPR052954">
    <property type="entry name" value="GPCR-Ligand_Int"/>
</dbReference>
<dbReference type="PROSITE" id="PS00237">
    <property type="entry name" value="G_PROTEIN_RECEP_F1_1"/>
    <property type="match status" value="1"/>
</dbReference>
<keyword evidence="5" id="KW-0675">Receptor</keyword>
<proteinExistence type="inferred from homology"/>
<feature type="transmembrane region" description="Helical" evidence="6">
    <location>
        <begin position="64"/>
        <end position="87"/>
    </location>
</feature>
<feature type="transmembrane region" description="Helical" evidence="6">
    <location>
        <begin position="224"/>
        <end position="242"/>
    </location>
</feature>
<evidence type="ECO:0000256" key="5">
    <source>
        <dbReference type="RuleBase" id="RU000688"/>
    </source>
</evidence>
<dbReference type="InterPro" id="IPR000276">
    <property type="entry name" value="GPCR_Rhodpsn"/>
</dbReference>
<feature type="transmembrane region" description="Helical" evidence="6">
    <location>
        <begin position="148"/>
        <end position="167"/>
    </location>
</feature>
<keyword evidence="5" id="KW-0807">Transducer</keyword>
<evidence type="ECO:0000313" key="9">
    <source>
        <dbReference type="RefSeq" id="XP_005105262.2"/>
    </source>
</evidence>
<dbReference type="Pfam" id="PF00001">
    <property type="entry name" value="7tm_1"/>
    <property type="match status" value="1"/>
</dbReference>
<comment type="subcellular location">
    <subcellularLocation>
        <location evidence="1">Membrane</location>
    </subcellularLocation>
</comment>
<dbReference type="SUPFAM" id="SSF81321">
    <property type="entry name" value="Family A G protein-coupled receptor-like"/>
    <property type="match status" value="1"/>
</dbReference>
<gene>
    <name evidence="9" type="primary">LOC101861603</name>
</gene>
<feature type="transmembrane region" description="Helical" evidence="6">
    <location>
        <begin position="179"/>
        <end position="195"/>
    </location>
</feature>
<protein>
    <submittedName>
        <fullName evidence="9">Kappa-type opioid receptor-like</fullName>
    </submittedName>
</protein>
<evidence type="ECO:0000313" key="8">
    <source>
        <dbReference type="Proteomes" id="UP000694888"/>
    </source>
</evidence>
<dbReference type="InterPro" id="IPR017452">
    <property type="entry name" value="GPCR_Rhodpsn_7TM"/>
</dbReference>
<feature type="transmembrane region" description="Helical" evidence="6">
    <location>
        <begin position="26"/>
        <end position="52"/>
    </location>
</feature>
<dbReference type="RefSeq" id="XP_005105262.2">
    <property type="nucleotide sequence ID" value="XM_005105205.2"/>
</dbReference>
<sequence length="313" mass="35547">MTTTTHPLQSQDSSGIDEATFQTIRFVFSVILFPAVGVIGTVSNFFAIVVLAKQGLTHSSNVSMFNMAIAEFLVSALVLCVYTDGLIGDFNSPAVRAFLKIRDEIIYPIRAVTRSVSSLCVPLMTIERFVAICFPFAASGVFSKRKTIIFHLCLWLVVVLYMLPSSVLDVFEYERKETIPYATTTCLSVAIGVRLRRTVIWRKKQQQQSFFNAINRNSGRVTKIILVLAVFFIISQLPYNYLCAVCFVDKTYCLHTKSRAFMVNRYWISFVGSLNYTTTFYVYLAFNERFRKIFIDTFFRCCNGSRGIVVSKT</sequence>
<keyword evidence="3 6" id="KW-1133">Transmembrane helix</keyword>
<name>A0ABM0JZL7_APLCA</name>
<organism evidence="8 9">
    <name type="scientific">Aplysia californica</name>
    <name type="common">California sea hare</name>
    <dbReference type="NCBI Taxonomy" id="6500"/>
    <lineage>
        <taxon>Eukaryota</taxon>
        <taxon>Metazoa</taxon>
        <taxon>Spiralia</taxon>
        <taxon>Lophotrochozoa</taxon>
        <taxon>Mollusca</taxon>
        <taxon>Gastropoda</taxon>
        <taxon>Heterobranchia</taxon>
        <taxon>Euthyneura</taxon>
        <taxon>Tectipleura</taxon>
        <taxon>Aplysiida</taxon>
        <taxon>Aplysioidea</taxon>
        <taxon>Aplysiidae</taxon>
        <taxon>Aplysia</taxon>
    </lineage>
</organism>
<dbReference type="PANTHER" id="PTHR46641">
    <property type="entry name" value="FMRFAMIDE RECEPTOR-RELATED"/>
    <property type="match status" value="1"/>
</dbReference>